<dbReference type="PANTHER" id="PTHR31272">
    <property type="entry name" value="CYTOCHROME C-TYPE BIOGENESIS PROTEIN HI_1454-RELATED"/>
    <property type="match status" value="1"/>
</dbReference>
<dbReference type="AlphaFoldDB" id="D1YXG8"/>
<gene>
    <name evidence="3" type="ordered locus">MCP_1068</name>
</gene>
<keyword evidence="1" id="KW-0472">Membrane</keyword>
<evidence type="ECO:0000259" key="2">
    <source>
        <dbReference type="Pfam" id="PF13386"/>
    </source>
</evidence>
<dbReference type="Gene3D" id="3.40.30.10">
    <property type="entry name" value="Glutaredoxin"/>
    <property type="match status" value="1"/>
</dbReference>
<dbReference type="Proteomes" id="UP000001882">
    <property type="component" value="Chromosome"/>
</dbReference>
<dbReference type="EMBL" id="AP011532">
    <property type="protein sequence ID" value="BAI61140.1"/>
    <property type="molecule type" value="Genomic_DNA"/>
</dbReference>
<dbReference type="Pfam" id="PF13386">
    <property type="entry name" value="DsbD_2"/>
    <property type="match status" value="1"/>
</dbReference>
<sequence length="470" mass="49884">MFRRGTLSNALPVILLLSALTFCSVFPVSSQSVAQGVTGPDTVDVVLIYSHGCVACERARPVTAQALSYLNNSSSIKVNYVEYIDNSREGLEYFERYHLKGVPSMIINGNTVVGPDEFGGDSGVAYNLILQKIRDASDYTVPVIIDRTMVRDPSNATLINVANMIRNEGNESVFLSFSDGEDNGINVTSGNAKWEGTIPAGGSVSLAYNATVSGLDRTQSPKISYMDSGGAHVVLLPEDMVPGSYSFDLLTLLIAGLVAGFNPCIIAILIFIAAEVASATGNKLDIILNVAVFCLGILAVYLVIGAGLFEAVSIIPSIAGYLEYAVIGILLALATYAFYNAYQRYTGKAVGSATRGLIASVKPLYTKYRLAGSFLLGGLFGMIKMPCAGGIYLAILSKIILSKEILEGVVYLLVFDIGVILPVLALGLLLALGFGTERMEKLRAQHAVLLHALNGAILALLAAAFVLNII</sequence>
<feature type="transmembrane region" description="Helical" evidence="1">
    <location>
        <begin position="408"/>
        <end position="435"/>
    </location>
</feature>
<dbReference type="PANTHER" id="PTHR31272:SF9">
    <property type="entry name" value="BLL1027 PROTEIN"/>
    <property type="match status" value="1"/>
</dbReference>
<reference evidence="4" key="3">
    <citation type="journal article" date="2011" name="PLoS ONE">
        <title>Genome sequence of a mesophilic hydrogenotrophic methanogen Methanocella paludicola, the first cultivated representative of the order Methanocellales.</title>
        <authorList>
            <person name="Sakai S."/>
            <person name="Takaki Y."/>
            <person name="Shimamura S."/>
            <person name="Sekine M."/>
            <person name="Tajima T."/>
            <person name="Kosugi H."/>
            <person name="Ichikawa N."/>
            <person name="Tasumi E."/>
            <person name="Hiraki A.T."/>
            <person name="Shimizu A."/>
            <person name="Kato Y."/>
            <person name="Nishiko R."/>
            <person name="Mori K."/>
            <person name="Fujita N."/>
            <person name="Imachi H."/>
            <person name="Takai K."/>
        </authorList>
    </citation>
    <scope>NUCLEOTIDE SEQUENCE [LARGE SCALE GENOMIC DNA]</scope>
    <source>
        <strain evidence="4">DSM 17711 / JCM 13418 / NBRC 101707 / SANAE</strain>
    </source>
</reference>
<dbReference type="STRING" id="304371.MCP_1068"/>
<protein>
    <recommendedName>
        <fullName evidence="2">Urease accessory protein UreH-like transmembrane domain-containing protein</fullName>
    </recommendedName>
</protein>
<reference evidence="3 4" key="1">
    <citation type="journal article" date="2007" name="Appl. Environ. Microbiol.">
        <title>Isolation of key methanogens for global methane emission from rice paddy fields: a novel isolate affiliated with the clone cluster rice cluster I.</title>
        <authorList>
            <person name="Sakai S."/>
            <person name="Imachi H."/>
            <person name="Sekiguchi Y."/>
            <person name="Ohashi A."/>
            <person name="Harada H."/>
            <person name="Kamagata Y."/>
        </authorList>
    </citation>
    <scope>NUCLEOTIDE SEQUENCE [LARGE SCALE GENOMIC DNA]</scope>
    <source>
        <strain evidence="4">DSM 17711 / JCM 13418 / NBRC 101707 / SANAE</strain>
    </source>
</reference>
<proteinExistence type="predicted"/>
<evidence type="ECO:0000256" key="1">
    <source>
        <dbReference type="SAM" id="Phobius"/>
    </source>
</evidence>
<keyword evidence="1" id="KW-1133">Transmembrane helix</keyword>
<feature type="transmembrane region" description="Helical" evidence="1">
    <location>
        <begin position="321"/>
        <end position="339"/>
    </location>
</feature>
<feature type="domain" description="Urease accessory protein UreH-like transmembrane" evidence="2">
    <location>
        <begin position="252"/>
        <end position="433"/>
    </location>
</feature>
<evidence type="ECO:0000313" key="3">
    <source>
        <dbReference type="EMBL" id="BAI61140.1"/>
    </source>
</evidence>
<name>D1YXG8_METPS</name>
<keyword evidence="1" id="KW-0812">Transmembrane</keyword>
<dbReference type="KEGG" id="mpd:MCP_1068"/>
<evidence type="ECO:0000313" key="4">
    <source>
        <dbReference type="Proteomes" id="UP000001882"/>
    </source>
</evidence>
<dbReference type="InParanoid" id="D1YXG8"/>
<dbReference type="SUPFAM" id="SSF52833">
    <property type="entry name" value="Thioredoxin-like"/>
    <property type="match status" value="1"/>
</dbReference>
<reference evidence="3 4" key="2">
    <citation type="journal article" date="2008" name="Int. J. Syst. Evol. Microbiol.">
        <title>Methanocella paludicola gen. nov., sp. nov., a methane-producing archaeon, the first isolate of the lineage 'Rice Cluster I', and proposal of the new archaeal order Methanocellales ord. nov.</title>
        <authorList>
            <person name="Sakai S."/>
            <person name="Imachi H."/>
            <person name="Hanada S."/>
            <person name="Ohashi A."/>
            <person name="Harada H."/>
            <person name="Kamagata Y."/>
        </authorList>
    </citation>
    <scope>NUCLEOTIDE SEQUENCE [LARGE SCALE GENOMIC DNA]</scope>
    <source>
        <strain evidence="4">DSM 17711 / JCM 13418 / NBRC 101707 / SANAE</strain>
    </source>
</reference>
<organism evidence="3 4">
    <name type="scientific">Methanocella paludicola (strain DSM 17711 / JCM 13418 / NBRC 101707 / SANAE)</name>
    <dbReference type="NCBI Taxonomy" id="304371"/>
    <lineage>
        <taxon>Archaea</taxon>
        <taxon>Methanobacteriati</taxon>
        <taxon>Methanobacteriota</taxon>
        <taxon>Stenosarchaea group</taxon>
        <taxon>Methanomicrobia</taxon>
        <taxon>Methanocellales</taxon>
        <taxon>Methanocellaceae</taxon>
        <taxon>Methanocella</taxon>
    </lineage>
</organism>
<feature type="transmembrane region" description="Helical" evidence="1">
    <location>
        <begin position="286"/>
        <end position="309"/>
    </location>
</feature>
<keyword evidence="4" id="KW-1185">Reference proteome</keyword>
<dbReference type="InterPro" id="IPR051790">
    <property type="entry name" value="Cytochrome_c-biogenesis_DsbD"/>
</dbReference>
<dbReference type="eggNOG" id="arCOG02404">
    <property type="taxonomic scope" value="Archaea"/>
</dbReference>
<accession>D1YXG8</accession>
<feature type="transmembrane region" description="Helical" evidence="1">
    <location>
        <begin position="374"/>
        <end position="396"/>
    </location>
</feature>
<dbReference type="InterPro" id="IPR039447">
    <property type="entry name" value="UreH-like_TM_dom"/>
</dbReference>
<dbReference type="InterPro" id="IPR036249">
    <property type="entry name" value="Thioredoxin-like_sf"/>
</dbReference>
<feature type="transmembrane region" description="Helical" evidence="1">
    <location>
        <begin position="447"/>
        <end position="467"/>
    </location>
</feature>
<feature type="transmembrane region" description="Helical" evidence="1">
    <location>
        <begin position="249"/>
        <end position="274"/>
    </location>
</feature>